<evidence type="ECO:0000256" key="2">
    <source>
        <dbReference type="SAM" id="Phobius"/>
    </source>
</evidence>
<dbReference type="EMBL" id="JARAKH010000048">
    <property type="protein sequence ID" value="KAK8376324.1"/>
    <property type="molecule type" value="Genomic_DNA"/>
</dbReference>
<feature type="compositionally biased region" description="Acidic residues" evidence="1">
    <location>
        <begin position="1"/>
        <end position="14"/>
    </location>
</feature>
<sequence>MKAEKEEEEDEEENIELRPSITTAGILRLPLAPCTSPATIAQPVSPSKPPQASLPQPTSPRRRKWRGERSRLAALLSGCPALPSFQATSTSIIIHL</sequence>
<keyword evidence="2" id="KW-0812">Transmembrane</keyword>
<proteinExistence type="predicted"/>
<feature type="region of interest" description="Disordered" evidence="1">
    <location>
        <begin position="37"/>
        <end position="67"/>
    </location>
</feature>
<keyword evidence="2" id="KW-1133">Transmembrane helix</keyword>
<keyword evidence="2" id="KW-0472">Membrane</keyword>
<organism evidence="3 4">
    <name type="scientific">Scylla paramamosain</name>
    <name type="common">Mud crab</name>
    <dbReference type="NCBI Taxonomy" id="85552"/>
    <lineage>
        <taxon>Eukaryota</taxon>
        <taxon>Metazoa</taxon>
        <taxon>Ecdysozoa</taxon>
        <taxon>Arthropoda</taxon>
        <taxon>Crustacea</taxon>
        <taxon>Multicrustacea</taxon>
        <taxon>Malacostraca</taxon>
        <taxon>Eumalacostraca</taxon>
        <taxon>Eucarida</taxon>
        <taxon>Decapoda</taxon>
        <taxon>Pleocyemata</taxon>
        <taxon>Brachyura</taxon>
        <taxon>Eubrachyura</taxon>
        <taxon>Portunoidea</taxon>
        <taxon>Portunidae</taxon>
        <taxon>Portuninae</taxon>
        <taxon>Scylla</taxon>
    </lineage>
</organism>
<evidence type="ECO:0000313" key="3">
    <source>
        <dbReference type="EMBL" id="KAK8376324.1"/>
    </source>
</evidence>
<evidence type="ECO:0000256" key="1">
    <source>
        <dbReference type="SAM" id="MobiDB-lite"/>
    </source>
</evidence>
<name>A0AAW0SLN0_SCYPA</name>
<feature type="region of interest" description="Disordered" evidence="1">
    <location>
        <begin position="1"/>
        <end position="20"/>
    </location>
</feature>
<feature type="transmembrane region" description="Helical" evidence="2">
    <location>
        <begin position="72"/>
        <end position="94"/>
    </location>
</feature>
<comment type="caution">
    <text evidence="3">The sequence shown here is derived from an EMBL/GenBank/DDBJ whole genome shotgun (WGS) entry which is preliminary data.</text>
</comment>
<dbReference type="Proteomes" id="UP001487740">
    <property type="component" value="Unassembled WGS sequence"/>
</dbReference>
<evidence type="ECO:0000313" key="4">
    <source>
        <dbReference type="Proteomes" id="UP001487740"/>
    </source>
</evidence>
<accession>A0AAW0SLN0</accession>
<reference evidence="3 4" key="1">
    <citation type="submission" date="2023-03" db="EMBL/GenBank/DDBJ databases">
        <title>High-quality genome of Scylla paramamosain provides insights in environmental adaptation.</title>
        <authorList>
            <person name="Zhang L."/>
        </authorList>
    </citation>
    <scope>NUCLEOTIDE SEQUENCE [LARGE SCALE GENOMIC DNA]</scope>
    <source>
        <strain evidence="3">LZ_2023a</strain>
        <tissue evidence="3">Muscle</tissue>
    </source>
</reference>
<protein>
    <submittedName>
        <fullName evidence="3">Uncharacterized protein</fullName>
    </submittedName>
</protein>
<keyword evidence="4" id="KW-1185">Reference proteome</keyword>
<gene>
    <name evidence="3" type="ORF">O3P69_009754</name>
</gene>
<dbReference type="AlphaFoldDB" id="A0AAW0SLN0"/>